<keyword evidence="5" id="KW-1185">Reference proteome</keyword>
<dbReference type="SUPFAM" id="SSF54631">
    <property type="entry name" value="CBS-domain pair"/>
    <property type="match status" value="2"/>
</dbReference>
<reference evidence="4 5" key="1">
    <citation type="submission" date="2019-10" db="EMBL/GenBank/DDBJ databases">
        <title>Genome Sequences from Six Type Strain Members of the Archaeal Family Sulfolobaceae: Acidianus ambivalens, Acidianus infernus, Metallosphaera prunae, Stygiolobus azoricus, Sulfolobus metallicus, and Sulfurisphaera ohwakuensis.</title>
        <authorList>
            <person name="Counts J.A."/>
            <person name="Kelly R.M."/>
        </authorList>
    </citation>
    <scope>NUCLEOTIDE SEQUENCE [LARGE SCALE GENOMIC DNA]</scope>
    <source>
        <strain evidence="4 5">DSM 3191</strain>
    </source>
</reference>
<name>A0A6A9QHT8_ACIIN</name>
<dbReference type="Gene3D" id="3.10.580.10">
    <property type="entry name" value="CBS-domain"/>
    <property type="match status" value="2"/>
</dbReference>
<evidence type="ECO:0000256" key="1">
    <source>
        <dbReference type="ARBA" id="ARBA00023122"/>
    </source>
</evidence>
<dbReference type="RefSeq" id="WP_155863135.1">
    <property type="nucleotide sequence ID" value="NZ_WFIY01000004.1"/>
</dbReference>
<dbReference type="Proteomes" id="UP000440125">
    <property type="component" value="Unassembled WGS sequence"/>
</dbReference>
<dbReference type="InterPro" id="IPR046342">
    <property type="entry name" value="CBS_dom_sf"/>
</dbReference>
<evidence type="ECO:0000256" key="2">
    <source>
        <dbReference type="PROSITE-ProRule" id="PRU00703"/>
    </source>
</evidence>
<accession>A0A6A9QHT8</accession>
<feature type="domain" description="CBS" evidence="3">
    <location>
        <begin position="119"/>
        <end position="175"/>
    </location>
</feature>
<dbReference type="SMART" id="SM00116">
    <property type="entry name" value="CBS"/>
    <property type="match status" value="3"/>
</dbReference>
<comment type="caution">
    <text evidence="4">The sequence shown here is derived from an EMBL/GenBank/DDBJ whole genome shotgun (WGS) entry which is preliminary data.</text>
</comment>
<dbReference type="OrthoDB" id="8919at2157"/>
<evidence type="ECO:0000313" key="5">
    <source>
        <dbReference type="Proteomes" id="UP000440125"/>
    </source>
</evidence>
<dbReference type="InterPro" id="IPR051257">
    <property type="entry name" value="Diverse_CBS-Domain"/>
</dbReference>
<dbReference type="PROSITE" id="PS51371">
    <property type="entry name" value="CBS"/>
    <property type="match status" value="1"/>
</dbReference>
<gene>
    <name evidence="4" type="ORF">D1867_05600</name>
</gene>
<dbReference type="EMBL" id="WFIY01000004">
    <property type="protein sequence ID" value="MUM64726.1"/>
    <property type="molecule type" value="Genomic_DNA"/>
</dbReference>
<sequence>MQINGSKIISISCESTIDEAIFFMARNNIRRIVIYCNNKIYGIFTVDEALRNLLFKSEARLRDVELKKAVKIPSTDIIHIVKSMVENNVDSVIYDDKIITEKDVVFSYHFPKEVDVNNIAKDALNIPPYTNLISAIEIMVKNHIRHLPVIEKEPIGMLSARDIIYYYAQKYTVDVPVMEVMNPHLICVDENYSMSEAVKVMKEYNIGSLCVNKNKIVTLKDFIRYIFTTFQIK</sequence>
<dbReference type="PANTHER" id="PTHR43080:SF2">
    <property type="entry name" value="CBS DOMAIN-CONTAINING PROTEIN"/>
    <property type="match status" value="1"/>
</dbReference>
<organism evidence="4 5">
    <name type="scientific">Acidianus infernus</name>
    <dbReference type="NCBI Taxonomy" id="12915"/>
    <lineage>
        <taxon>Archaea</taxon>
        <taxon>Thermoproteota</taxon>
        <taxon>Thermoprotei</taxon>
        <taxon>Sulfolobales</taxon>
        <taxon>Sulfolobaceae</taxon>
        <taxon>Acidianus</taxon>
    </lineage>
</organism>
<dbReference type="CDD" id="cd02205">
    <property type="entry name" value="CBS_pair_SF"/>
    <property type="match status" value="1"/>
</dbReference>
<dbReference type="PANTHER" id="PTHR43080">
    <property type="entry name" value="CBS DOMAIN-CONTAINING PROTEIN CBSX3, MITOCHONDRIAL"/>
    <property type="match status" value="1"/>
</dbReference>
<keyword evidence="1 2" id="KW-0129">CBS domain</keyword>
<dbReference type="AlphaFoldDB" id="A0A6A9QHT8"/>
<evidence type="ECO:0000313" key="4">
    <source>
        <dbReference type="EMBL" id="MUM64726.1"/>
    </source>
</evidence>
<proteinExistence type="predicted"/>
<dbReference type="Pfam" id="PF00571">
    <property type="entry name" value="CBS"/>
    <property type="match status" value="3"/>
</dbReference>
<protein>
    <submittedName>
        <fullName evidence="4">CBS domain-containing protein</fullName>
    </submittedName>
</protein>
<evidence type="ECO:0000259" key="3">
    <source>
        <dbReference type="PROSITE" id="PS51371"/>
    </source>
</evidence>
<dbReference type="InterPro" id="IPR000644">
    <property type="entry name" value="CBS_dom"/>
</dbReference>